<evidence type="ECO:0000313" key="3">
    <source>
        <dbReference type="Proteomes" id="UP001500804"/>
    </source>
</evidence>
<reference evidence="3" key="1">
    <citation type="journal article" date="2019" name="Int. J. Syst. Evol. Microbiol.">
        <title>The Global Catalogue of Microorganisms (GCM) 10K type strain sequencing project: providing services to taxonomists for standard genome sequencing and annotation.</title>
        <authorList>
            <consortium name="The Broad Institute Genomics Platform"/>
            <consortium name="The Broad Institute Genome Sequencing Center for Infectious Disease"/>
            <person name="Wu L."/>
            <person name="Ma J."/>
        </authorList>
    </citation>
    <scope>NUCLEOTIDE SEQUENCE [LARGE SCALE GENOMIC DNA]</scope>
    <source>
        <strain evidence="3">JCM 18302</strain>
    </source>
</reference>
<proteinExistence type="predicted"/>
<dbReference type="Pfam" id="PF08897">
    <property type="entry name" value="DUF1841"/>
    <property type="match status" value="1"/>
</dbReference>
<feature type="compositionally biased region" description="Basic residues" evidence="1">
    <location>
        <begin position="9"/>
        <end position="18"/>
    </location>
</feature>
<evidence type="ECO:0008006" key="4">
    <source>
        <dbReference type="Google" id="ProtNLM"/>
    </source>
</evidence>
<protein>
    <recommendedName>
        <fullName evidence="4">DUF1841 family protein</fullName>
    </recommendedName>
</protein>
<sequence>MCGVSPQSRGRKRKKPGPRGRNEPPGPDAVIARMAQSSFRELESGGDALDAELYVSELFGAWWGQFPGLADPEVLLGEGLVAHAARRKRAGAVGLLRVIAALGTDAQREQAAVAADALVAGGVDEPGWVAALGTAQVAGAWAYGDVFGDQTSVLLVIERADRRHGVVVLVDHALDGMAKDAFVTEDPDGVLADIRGLDAEALHAATTSVREIAPDEAAALLVPAFAATDRAARAGLEPPVDEEFPPSRALAVARVRLLPAPPPAPAPVPLTPAQCRAAVEEFLGSEAARDLPEAARGCAELLVEFGNTADPAQPLRVGPGLVNRFLDETLNDGPEMSDDEFDALPATVRAWAEWAGQRAGLPAAAMAELRDAVDDMVCSIGRPGGAVPFASDVADAYLAGLDLDDARPEDLPDLLERRMFAVPAVGTRIGDEEFPFLDPSDPDDRGMLIEGEHPQYHDALADPDSGVVDGVNPRLHIAVHEIVADQLWDDDPPQVWQAAKRLSAAGMERHDVLHAIGDVVAHHLYGALTGDGPSDPARYVEQVDMLGRAEDARVVPLRRKR</sequence>
<organism evidence="2 3">
    <name type="scientific">Pseudonocardia adelaidensis</name>
    <dbReference type="NCBI Taxonomy" id="648754"/>
    <lineage>
        <taxon>Bacteria</taxon>
        <taxon>Bacillati</taxon>
        <taxon>Actinomycetota</taxon>
        <taxon>Actinomycetes</taxon>
        <taxon>Pseudonocardiales</taxon>
        <taxon>Pseudonocardiaceae</taxon>
        <taxon>Pseudonocardia</taxon>
    </lineage>
</organism>
<dbReference type="EMBL" id="BAABJO010000042">
    <property type="protein sequence ID" value="GAA5138927.1"/>
    <property type="molecule type" value="Genomic_DNA"/>
</dbReference>
<dbReference type="InterPro" id="IPR014993">
    <property type="entry name" value="DUF1841"/>
</dbReference>
<keyword evidence="3" id="KW-1185">Reference proteome</keyword>
<dbReference type="Proteomes" id="UP001500804">
    <property type="component" value="Unassembled WGS sequence"/>
</dbReference>
<comment type="caution">
    <text evidence="2">The sequence shown here is derived from an EMBL/GenBank/DDBJ whole genome shotgun (WGS) entry which is preliminary data.</text>
</comment>
<gene>
    <name evidence="2" type="ORF">GCM10023320_74150</name>
</gene>
<name>A0ABP9P7V8_9PSEU</name>
<feature type="region of interest" description="Disordered" evidence="1">
    <location>
        <begin position="1"/>
        <end position="28"/>
    </location>
</feature>
<evidence type="ECO:0000313" key="2">
    <source>
        <dbReference type="EMBL" id="GAA5138927.1"/>
    </source>
</evidence>
<evidence type="ECO:0000256" key="1">
    <source>
        <dbReference type="SAM" id="MobiDB-lite"/>
    </source>
</evidence>
<accession>A0ABP9P7V8</accession>